<dbReference type="GO" id="GO:0018104">
    <property type="term" value="P:peptidoglycan-protein cross-linking"/>
    <property type="evidence" value="ECO:0007669"/>
    <property type="project" value="TreeGrafter"/>
</dbReference>
<feature type="region of interest" description="Disordered" evidence="8">
    <location>
        <begin position="24"/>
        <end position="53"/>
    </location>
</feature>
<reference evidence="11 12" key="1">
    <citation type="journal article" date="2015" name="Stand. Genomic Sci.">
        <title>Genomic Encyclopedia of Bacterial and Archaeal Type Strains, Phase III: the genomes of soil and plant-associated and newly described type strains.</title>
        <authorList>
            <person name="Whitman W.B."/>
            <person name="Woyke T."/>
            <person name="Klenk H.P."/>
            <person name="Zhou Y."/>
            <person name="Lilburn T.G."/>
            <person name="Beck B.J."/>
            <person name="De Vos P."/>
            <person name="Vandamme P."/>
            <person name="Eisen J.A."/>
            <person name="Garrity G."/>
            <person name="Hugenholtz P."/>
            <person name="Kyrpides N.C."/>
        </authorList>
    </citation>
    <scope>NUCLEOTIDE SEQUENCE [LARGE SCALE GENOMIC DNA]</scope>
    <source>
        <strain evidence="11 12">CGMCC 1.10685</strain>
    </source>
</reference>
<dbReference type="GO" id="GO:0071555">
    <property type="term" value="P:cell wall organization"/>
    <property type="evidence" value="ECO:0007669"/>
    <property type="project" value="UniProtKB-UniRule"/>
</dbReference>
<keyword evidence="9" id="KW-0732">Signal</keyword>
<dbReference type="Gene3D" id="2.40.440.10">
    <property type="entry name" value="L,D-transpeptidase catalytic domain-like"/>
    <property type="match status" value="1"/>
</dbReference>
<keyword evidence="3" id="KW-0808">Transferase</keyword>
<keyword evidence="11" id="KW-0449">Lipoprotein</keyword>
<comment type="similarity">
    <text evidence="2">Belongs to the YkuD family.</text>
</comment>
<sequence>MPARHTGGMKTLLITLLAAAPLAHAQPPQPVPPAPTAPAPAAQPQQPQTPDQVAPDLRAQVLLDRAHFSPGEIDGKYGSNMRHAIAGFQKARGLPVTGKVDQATWDALDDRQPVLGTYTITDADVQGPFVRVPEDMAAKAKLPALGYASIEEALGERFHASPELLKELNPGKNFLQPGERILVPNTGAAGPLPAAAKIVVDNSDRTLSLVDDAGKVVAQFPASTGSEHDPLPVGEWKINGVGRNPHYNYNPKLFWDAKPGEGKARIQPGPNNPVGVVWLDLSKEHYGIHGTPEPGKIGKTESHGCIRLTNWDAALVANVVSPGFPVILQE</sequence>
<keyword evidence="6 7" id="KW-0961">Cell wall biogenesis/degradation</keyword>
<dbReference type="Proteomes" id="UP000315112">
    <property type="component" value="Unassembled WGS sequence"/>
</dbReference>
<evidence type="ECO:0000256" key="2">
    <source>
        <dbReference type="ARBA" id="ARBA00005992"/>
    </source>
</evidence>
<evidence type="ECO:0000256" key="7">
    <source>
        <dbReference type="PROSITE-ProRule" id="PRU01373"/>
    </source>
</evidence>
<feature type="chain" id="PRO_5022207358" evidence="9">
    <location>
        <begin position="26"/>
        <end position="330"/>
    </location>
</feature>
<keyword evidence="4 7" id="KW-0133">Cell shape</keyword>
<evidence type="ECO:0000256" key="4">
    <source>
        <dbReference type="ARBA" id="ARBA00022960"/>
    </source>
</evidence>
<evidence type="ECO:0000256" key="5">
    <source>
        <dbReference type="ARBA" id="ARBA00022984"/>
    </source>
</evidence>
<dbReference type="UniPathway" id="UPA00219"/>
<accession>A0A562PKA6</accession>
<dbReference type="InterPro" id="IPR005490">
    <property type="entry name" value="LD_TPept_cat_dom"/>
</dbReference>
<dbReference type="Gene3D" id="1.10.101.10">
    <property type="entry name" value="PGBD-like superfamily/PGBD"/>
    <property type="match status" value="1"/>
</dbReference>
<evidence type="ECO:0000256" key="6">
    <source>
        <dbReference type="ARBA" id="ARBA00023316"/>
    </source>
</evidence>
<comment type="caution">
    <text evidence="11">The sequence shown here is derived from an EMBL/GenBank/DDBJ whole genome shotgun (WGS) entry which is preliminary data.</text>
</comment>
<evidence type="ECO:0000256" key="1">
    <source>
        <dbReference type="ARBA" id="ARBA00004752"/>
    </source>
</evidence>
<dbReference type="AlphaFoldDB" id="A0A562PKA6"/>
<feature type="domain" description="L,D-TPase catalytic" evidence="10">
    <location>
        <begin position="196"/>
        <end position="329"/>
    </location>
</feature>
<dbReference type="GO" id="GO:0005576">
    <property type="term" value="C:extracellular region"/>
    <property type="evidence" value="ECO:0007669"/>
    <property type="project" value="TreeGrafter"/>
</dbReference>
<dbReference type="GO" id="GO:0071972">
    <property type="term" value="F:peptidoglycan L,D-transpeptidase activity"/>
    <property type="evidence" value="ECO:0007669"/>
    <property type="project" value="TreeGrafter"/>
</dbReference>
<feature type="compositionally biased region" description="Low complexity" evidence="8">
    <location>
        <begin position="39"/>
        <end position="53"/>
    </location>
</feature>
<feature type="active site" description="Nucleophile" evidence="7">
    <location>
        <position position="305"/>
    </location>
</feature>
<dbReference type="CDD" id="cd16913">
    <property type="entry name" value="YkuD_like"/>
    <property type="match status" value="1"/>
</dbReference>
<dbReference type="InterPro" id="IPR002477">
    <property type="entry name" value="Peptidoglycan-bd-like"/>
</dbReference>
<evidence type="ECO:0000256" key="8">
    <source>
        <dbReference type="SAM" id="MobiDB-lite"/>
    </source>
</evidence>
<feature type="active site" description="Proton donor/acceptor" evidence="7">
    <location>
        <position position="289"/>
    </location>
</feature>
<dbReference type="InterPro" id="IPR036366">
    <property type="entry name" value="PGBDSf"/>
</dbReference>
<dbReference type="SUPFAM" id="SSF141523">
    <property type="entry name" value="L,D-transpeptidase catalytic domain-like"/>
    <property type="match status" value="1"/>
</dbReference>
<dbReference type="InterPro" id="IPR050979">
    <property type="entry name" value="LD-transpeptidase"/>
</dbReference>
<evidence type="ECO:0000313" key="12">
    <source>
        <dbReference type="Proteomes" id="UP000315112"/>
    </source>
</evidence>
<dbReference type="InterPro" id="IPR036365">
    <property type="entry name" value="PGBD-like_sf"/>
</dbReference>
<comment type="pathway">
    <text evidence="1 7">Cell wall biogenesis; peptidoglycan biosynthesis.</text>
</comment>
<evidence type="ECO:0000313" key="11">
    <source>
        <dbReference type="EMBL" id="TWI44763.1"/>
    </source>
</evidence>
<dbReference type="SUPFAM" id="SSF47090">
    <property type="entry name" value="PGBD-like"/>
    <property type="match status" value="1"/>
</dbReference>
<evidence type="ECO:0000259" key="10">
    <source>
        <dbReference type="PROSITE" id="PS52029"/>
    </source>
</evidence>
<gene>
    <name evidence="11" type="ORF">IP92_03933</name>
</gene>
<keyword evidence="5 7" id="KW-0573">Peptidoglycan synthesis</keyword>
<dbReference type="GO" id="GO:0008360">
    <property type="term" value="P:regulation of cell shape"/>
    <property type="evidence" value="ECO:0007669"/>
    <property type="project" value="UniProtKB-UniRule"/>
</dbReference>
<dbReference type="PROSITE" id="PS52029">
    <property type="entry name" value="LD_TPASE"/>
    <property type="match status" value="1"/>
</dbReference>
<protein>
    <submittedName>
        <fullName evidence="11">Lipoprotein-anchoring transpeptidase ErfK/SrfK</fullName>
    </submittedName>
</protein>
<feature type="signal peptide" evidence="9">
    <location>
        <begin position="1"/>
        <end position="25"/>
    </location>
</feature>
<proteinExistence type="inferred from homology"/>
<dbReference type="PANTHER" id="PTHR30582">
    <property type="entry name" value="L,D-TRANSPEPTIDASE"/>
    <property type="match status" value="1"/>
</dbReference>
<evidence type="ECO:0000256" key="9">
    <source>
        <dbReference type="SAM" id="SignalP"/>
    </source>
</evidence>
<dbReference type="Pfam" id="PF01471">
    <property type="entry name" value="PG_binding_1"/>
    <property type="match status" value="1"/>
</dbReference>
<feature type="compositionally biased region" description="Pro residues" evidence="8">
    <location>
        <begin position="27"/>
        <end position="38"/>
    </location>
</feature>
<name>A0A562PKA6_9BURK</name>
<organism evidence="11 12">
    <name type="scientific">Pseudoduganella flava</name>
    <dbReference type="NCBI Taxonomy" id="871742"/>
    <lineage>
        <taxon>Bacteria</taxon>
        <taxon>Pseudomonadati</taxon>
        <taxon>Pseudomonadota</taxon>
        <taxon>Betaproteobacteria</taxon>
        <taxon>Burkholderiales</taxon>
        <taxon>Oxalobacteraceae</taxon>
        <taxon>Telluria group</taxon>
        <taxon>Pseudoduganella</taxon>
    </lineage>
</organism>
<dbReference type="InterPro" id="IPR038063">
    <property type="entry name" value="Transpep_catalytic_dom"/>
</dbReference>
<evidence type="ECO:0000256" key="3">
    <source>
        <dbReference type="ARBA" id="ARBA00022679"/>
    </source>
</evidence>
<dbReference type="EMBL" id="VLKW01000008">
    <property type="protein sequence ID" value="TWI44763.1"/>
    <property type="molecule type" value="Genomic_DNA"/>
</dbReference>
<dbReference type="PANTHER" id="PTHR30582:SF30">
    <property type="entry name" value="BLR4375 PROTEIN"/>
    <property type="match status" value="1"/>
</dbReference>
<dbReference type="Pfam" id="PF03734">
    <property type="entry name" value="YkuD"/>
    <property type="match status" value="1"/>
</dbReference>
<dbReference type="GO" id="GO:0016740">
    <property type="term" value="F:transferase activity"/>
    <property type="evidence" value="ECO:0007669"/>
    <property type="project" value="UniProtKB-KW"/>
</dbReference>